<dbReference type="Gene3D" id="3.30.460.10">
    <property type="entry name" value="Beta Polymerase, domain 2"/>
    <property type="match status" value="1"/>
</dbReference>
<evidence type="ECO:0000313" key="3">
    <source>
        <dbReference type="Proteomes" id="UP000018291"/>
    </source>
</evidence>
<evidence type="ECO:0000259" key="1">
    <source>
        <dbReference type="Pfam" id="PF18765"/>
    </source>
</evidence>
<protein>
    <recommendedName>
        <fullName evidence="1">Polymerase beta nucleotidyltransferase domain-containing protein</fullName>
    </recommendedName>
</protein>
<dbReference type="SUPFAM" id="SSF81301">
    <property type="entry name" value="Nucleotidyltransferase"/>
    <property type="match status" value="1"/>
</dbReference>
<proteinExistence type="predicted"/>
<feature type="domain" description="Polymerase beta nucleotidyltransferase" evidence="1">
    <location>
        <begin position="107"/>
        <end position="141"/>
    </location>
</feature>
<dbReference type="CDD" id="cd05403">
    <property type="entry name" value="NT_KNTase_like"/>
    <property type="match status" value="1"/>
</dbReference>
<dbReference type="eggNOG" id="COG1708">
    <property type="taxonomic scope" value="Bacteria"/>
</dbReference>
<dbReference type="EMBL" id="CANL01000045">
    <property type="protein sequence ID" value="CCM64904.1"/>
    <property type="molecule type" value="Genomic_DNA"/>
</dbReference>
<accession>R4Z1W4</accession>
<keyword evidence="3" id="KW-1185">Reference proteome</keyword>
<sequence>MDLQRPFTIITPTADGDALSVLAGADRAFTASEVQRLAGRRSIQGIRQALKRLEEQGIVTATRAGNAVLFGLNRRHLGADAIIQLASIRDELIARLQEQLAGWDPACEYAALFGSAATGGMRPSSDIDLLVVRADSLDPDEPSWREQLGMLTRSVAGWTGNDPQVVELSQSAVVAQIDDPDSFLRDVERDGIWLAGQDSYLLLARSGLVRS</sequence>
<dbReference type="Proteomes" id="UP000018291">
    <property type="component" value="Unassembled WGS sequence"/>
</dbReference>
<dbReference type="InterPro" id="IPR041633">
    <property type="entry name" value="Polbeta"/>
</dbReference>
<dbReference type="SUPFAM" id="SSF46785">
    <property type="entry name" value="Winged helix' DNA-binding domain"/>
    <property type="match status" value="1"/>
</dbReference>
<comment type="caution">
    <text evidence="2">The sequence shown here is derived from an EMBL/GenBank/DDBJ whole genome shotgun (WGS) entry which is preliminary data.</text>
</comment>
<dbReference type="HOGENOM" id="CLU_101755_0_0_11"/>
<dbReference type="InterPro" id="IPR043519">
    <property type="entry name" value="NT_sf"/>
</dbReference>
<organism evidence="2 3">
    <name type="scientific">Candidatus Neomicrothrix parvicella RN1</name>
    <dbReference type="NCBI Taxonomy" id="1229780"/>
    <lineage>
        <taxon>Bacteria</taxon>
        <taxon>Bacillati</taxon>
        <taxon>Actinomycetota</taxon>
        <taxon>Acidimicrobiia</taxon>
        <taxon>Acidimicrobiales</taxon>
        <taxon>Microthrixaceae</taxon>
        <taxon>Candidatus Neomicrothrix</taxon>
    </lineage>
</organism>
<dbReference type="RefSeq" id="WP_012229255.1">
    <property type="nucleotide sequence ID" value="NZ_HG422565.1"/>
</dbReference>
<evidence type="ECO:0000313" key="2">
    <source>
        <dbReference type="EMBL" id="CCM64904.1"/>
    </source>
</evidence>
<reference evidence="2 3" key="1">
    <citation type="journal article" date="2013" name="ISME J.">
        <title>Metabolic model for the filamentous 'Candidatus Microthrix parvicella' based on genomic and metagenomic analyses.</title>
        <authorList>
            <person name="Jon McIlroy S."/>
            <person name="Kristiansen R."/>
            <person name="Albertsen M."/>
            <person name="Michael Karst S."/>
            <person name="Rossetti S."/>
            <person name="Lund Nielsen J."/>
            <person name="Tandoi V."/>
            <person name="James Seviour R."/>
            <person name="Nielsen P.H."/>
        </authorList>
    </citation>
    <scope>NUCLEOTIDE SEQUENCE [LARGE SCALE GENOMIC DNA]</scope>
    <source>
        <strain evidence="2 3">RN1</strain>
    </source>
</reference>
<dbReference type="AlphaFoldDB" id="R4Z1W4"/>
<dbReference type="Pfam" id="PF18765">
    <property type="entry name" value="Polbeta"/>
    <property type="match status" value="1"/>
</dbReference>
<dbReference type="InterPro" id="IPR036390">
    <property type="entry name" value="WH_DNA-bd_sf"/>
</dbReference>
<dbReference type="STRING" id="1229780.BN381_50046"/>
<gene>
    <name evidence="2" type="ORF">BN381_50046</name>
</gene>
<dbReference type="OrthoDB" id="3826063at2"/>
<name>R4Z1W4_9ACTN</name>